<evidence type="ECO:0000313" key="2">
    <source>
        <dbReference type="Proteomes" id="UP001210380"/>
    </source>
</evidence>
<organism evidence="1 2">
    <name type="scientific">Saccharopolyspora oryzae</name>
    <dbReference type="NCBI Taxonomy" id="2997343"/>
    <lineage>
        <taxon>Bacteria</taxon>
        <taxon>Bacillati</taxon>
        <taxon>Actinomycetota</taxon>
        <taxon>Actinomycetes</taxon>
        <taxon>Pseudonocardiales</taxon>
        <taxon>Pseudonocardiaceae</taxon>
        <taxon>Saccharopolyspora</taxon>
    </lineage>
</organism>
<comment type="caution">
    <text evidence="1">The sequence shown here is derived from an EMBL/GenBank/DDBJ whole genome shotgun (WGS) entry which is preliminary data.</text>
</comment>
<gene>
    <name evidence="1" type="ORF">OU415_19525</name>
</gene>
<reference evidence="1 2" key="1">
    <citation type="submission" date="2022-11" db="EMBL/GenBank/DDBJ databases">
        <title>Draft genome sequence of Saccharopolyspora sp. WRP15-2 isolated from rhizosphere soils of wild rice in Thailand.</title>
        <authorList>
            <person name="Duangmal K."/>
            <person name="Kammanee S."/>
            <person name="Muangham S."/>
        </authorList>
    </citation>
    <scope>NUCLEOTIDE SEQUENCE [LARGE SCALE GENOMIC DNA]</scope>
    <source>
        <strain evidence="1 2">WRP15-2</strain>
    </source>
</reference>
<accession>A0ABT4V2M1</accession>
<sequence length="49" mass="5172">MHFAHSNGSEIAFNIVGDGPPLVLHPGMFQVGAHWTKAGYTAPLATSHT</sequence>
<dbReference type="EMBL" id="JAQGLA010000031">
    <property type="protein sequence ID" value="MDA3627639.1"/>
    <property type="molecule type" value="Genomic_DNA"/>
</dbReference>
<name>A0ABT4V2M1_9PSEU</name>
<proteinExistence type="predicted"/>
<dbReference type="Proteomes" id="UP001210380">
    <property type="component" value="Unassembled WGS sequence"/>
</dbReference>
<evidence type="ECO:0000313" key="1">
    <source>
        <dbReference type="EMBL" id="MDA3627639.1"/>
    </source>
</evidence>
<protein>
    <submittedName>
        <fullName evidence="1">Uncharacterized protein</fullName>
    </submittedName>
</protein>
<dbReference type="RefSeq" id="WP_270950311.1">
    <property type="nucleotide sequence ID" value="NZ_JAQGLA010000031.1"/>
</dbReference>
<keyword evidence="2" id="KW-1185">Reference proteome</keyword>